<sequence length="105" mass="11486">MKLKKLLLWSIVIAVLIGILVWIGSLIIPYSYFEWSFFIGIGLTAILLFFSSSGGFLSGGLTFEASQATGRVEKNEGFKTYVGVLFYGASLYTVVSLVVTIAVYI</sequence>
<dbReference type="PATRIC" id="fig|135826.4.peg.3419"/>
<dbReference type="EMBL" id="JXRQ01000030">
    <property type="protein sequence ID" value="KIL42812.1"/>
    <property type="molecule type" value="Genomic_DNA"/>
</dbReference>
<evidence type="ECO:0000256" key="1">
    <source>
        <dbReference type="SAM" id="Phobius"/>
    </source>
</evidence>
<evidence type="ECO:0000313" key="2">
    <source>
        <dbReference type="EMBL" id="KIL42812.1"/>
    </source>
</evidence>
<accession>A0A0C2V171</accession>
<dbReference type="OrthoDB" id="2872863at2"/>
<keyword evidence="1" id="KW-1133">Transmembrane helix</keyword>
<dbReference type="AlphaFoldDB" id="A0A0C2V171"/>
<keyword evidence="1" id="KW-0472">Membrane</keyword>
<name>A0A0C2V171_9BACL</name>
<keyword evidence="1" id="KW-0812">Transmembrane</keyword>
<gene>
    <name evidence="2" type="ORF">KP77_34420</name>
</gene>
<feature type="transmembrane region" description="Helical" evidence="1">
    <location>
        <begin position="7"/>
        <end position="31"/>
    </location>
</feature>
<comment type="caution">
    <text evidence="2">The sequence shown here is derived from an EMBL/GenBank/DDBJ whole genome shotgun (WGS) entry which is preliminary data.</text>
</comment>
<keyword evidence="3" id="KW-1185">Reference proteome</keyword>
<reference evidence="2 3" key="1">
    <citation type="submission" date="2015-01" db="EMBL/GenBank/DDBJ databases">
        <title>Genome sequence of Jeotgalibacillus alimentarius.</title>
        <authorList>
            <person name="Goh K.M."/>
            <person name="Chan K.-G."/>
            <person name="Yaakop A.S."/>
            <person name="Ee R."/>
            <person name="Gan H.M."/>
            <person name="Chan C.S."/>
        </authorList>
    </citation>
    <scope>NUCLEOTIDE SEQUENCE [LARGE SCALE GENOMIC DNA]</scope>
    <source>
        <strain evidence="2 3">YKJ-13</strain>
    </source>
</reference>
<protein>
    <submittedName>
        <fullName evidence="2">Uncharacterized protein</fullName>
    </submittedName>
</protein>
<organism evidence="2 3">
    <name type="scientific">Jeotgalibacillus alimentarius</name>
    <dbReference type="NCBI Taxonomy" id="135826"/>
    <lineage>
        <taxon>Bacteria</taxon>
        <taxon>Bacillati</taxon>
        <taxon>Bacillota</taxon>
        <taxon>Bacilli</taxon>
        <taxon>Bacillales</taxon>
        <taxon>Caryophanaceae</taxon>
        <taxon>Jeotgalibacillus</taxon>
    </lineage>
</organism>
<dbReference type="Proteomes" id="UP000031950">
    <property type="component" value="Unassembled WGS sequence"/>
</dbReference>
<dbReference type="RefSeq" id="WP_041123931.1">
    <property type="nucleotide sequence ID" value="NZ_JXRQ01000030.1"/>
</dbReference>
<feature type="transmembrane region" description="Helical" evidence="1">
    <location>
        <begin position="84"/>
        <end position="104"/>
    </location>
</feature>
<proteinExistence type="predicted"/>
<feature type="transmembrane region" description="Helical" evidence="1">
    <location>
        <begin position="37"/>
        <end position="63"/>
    </location>
</feature>
<evidence type="ECO:0000313" key="3">
    <source>
        <dbReference type="Proteomes" id="UP000031950"/>
    </source>
</evidence>